<reference evidence="1" key="1">
    <citation type="submission" date="2019-11" db="EMBL/GenBank/DDBJ databases">
        <title>Nori genome reveals adaptations in red seaweeds to the harsh intertidal environment.</title>
        <authorList>
            <person name="Wang D."/>
            <person name="Mao Y."/>
        </authorList>
    </citation>
    <scope>NUCLEOTIDE SEQUENCE</scope>
    <source>
        <tissue evidence="1">Gametophyte</tissue>
    </source>
</reference>
<organism evidence="1 2">
    <name type="scientific">Pyropia yezoensis</name>
    <name type="common">Susabi-nori</name>
    <name type="synonym">Porphyra yezoensis</name>
    <dbReference type="NCBI Taxonomy" id="2788"/>
    <lineage>
        <taxon>Eukaryota</taxon>
        <taxon>Rhodophyta</taxon>
        <taxon>Bangiophyceae</taxon>
        <taxon>Bangiales</taxon>
        <taxon>Bangiaceae</taxon>
        <taxon>Pyropia</taxon>
    </lineage>
</organism>
<name>A0ACC3C448_PYRYE</name>
<sequence>MVAPIVIAVGVPLAVGFVASTVSAPGILKWYPKLKKPSWTPPTPAFGPIWSSLYVAMGLASHRVYQAVGFSRSSPLWMLYSAQLALNAAWNPLVFVGRKLDVALVEVVALLGTAAATAVRFGTIDAVAGRLMVPYVGWIAYAAALNGALWRMNPASRLIKGKEADADAGADGAPAVAE</sequence>
<comment type="caution">
    <text evidence="1">The sequence shown here is derived from an EMBL/GenBank/DDBJ whole genome shotgun (WGS) entry which is preliminary data.</text>
</comment>
<dbReference type="Proteomes" id="UP000798662">
    <property type="component" value="Chromosome 2"/>
</dbReference>
<evidence type="ECO:0000313" key="2">
    <source>
        <dbReference type="Proteomes" id="UP000798662"/>
    </source>
</evidence>
<gene>
    <name evidence="1" type="ORF">I4F81_007273</name>
</gene>
<proteinExistence type="predicted"/>
<accession>A0ACC3C448</accession>
<evidence type="ECO:0000313" key="1">
    <source>
        <dbReference type="EMBL" id="KAK1864729.1"/>
    </source>
</evidence>
<dbReference type="EMBL" id="CM020619">
    <property type="protein sequence ID" value="KAK1864729.1"/>
    <property type="molecule type" value="Genomic_DNA"/>
</dbReference>
<protein>
    <submittedName>
        <fullName evidence="1">Uncharacterized protein</fullName>
    </submittedName>
</protein>
<keyword evidence="2" id="KW-1185">Reference proteome</keyword>